<protein>
    <submittedName>
        <fullName evidence="1">Uncharacterized protein</fullName>
    </submittedName>
</protein>
<organism evidence="1 2">
    <name type="scientific">Acidithiobacillus ferridurans</name>
    <dbReference type="NCBI Taxonomy" id="1232575"/>
    <lineage>
        <taxon>Bacteria</taxon>
        <taxon>Pseudomonadati</taxon>
        <taxon>Pseudomonadota</taxon>
        <taxon>Acidithiobacillia</taxon>
        <taxon>Acidithiobacillales</taxon>
        <taxon>Acidithiobacillaceae</taxon>
        <taxon>Acidithiobacillus</taxon>
    </lineage>
</organism>
<name>A0A2Z6IIC3_ACIFI</name>
<sequence>MGYLLDTNVCIEILRGRNSALKARLATKA</sequence>
<dbReference type="Gene3D" id="3.40.50.1010">
    <property type="entry name" value="5'-nuclease"/>
    <property type="match status" value="1"/>
</dbReference>
<dbReference type="EMBL" id="AP018795">
    <property type="protein sequence ID" value="BBF65438.1"/>
    <property type="molecule type" value="Genomic_DNA"/>
</dbReference>
<evidence type="ECO:0000313" key="2">
    <source>
        <dbReference type="Proteomes" id="UP000280188"/>
    </source>
</evidence>
<dbReference type="Proteomes" id="UP000280188">
    <property type="component" value="Chromosome"/>
</dbReference>
<gene>
    <name evidence="1" type="ORF">AFERRID_16560</name>
</gene>
<evidence type="ECO:0000313" key="1">
    <source>
        <dbReference type="EMBL" id="BBF65438.1"/>
    </source>
</evidence>
<keyword evidence="2" id="KW-1185">Reference proteome</keyword>
<accession>A0A2Z6IIC3</accession>
<dbReference type="AlphaFoldDB" id="A0A2Z6IIC3"/>
<dbReference type="SUPFAM" id="SSF88723">
    <property type="entry name" value="PIN domain-like"/>
    <property type="match status" value="1"/>
</dbReference>
<dbReference type="InterPro" id="IPR029060">
    <property type="entry name" value="PIN-like_dom_sf"/>
</dbReference>
<reference evidence="1 2" key="1">
    <citation type="journal article" date="2018" name="Microbiol. Resour. Announc.">
        <title>Complete Genome Sequence of Acidithiobacillus ferridurans JCM 18981.</title>
        <authorList>
            <person name="Miyauchi T."/>
            <person name="Kouzuma A."/>
            <person name="Abe T."/>
            <person name="Watanabe K."/>
        </authorList>
    </citation>
    <scope>NUCLEOTIDE SEQUENCE [LARGE SCALE GENOMIC DNA]</scope>
    <source>
        <strain evidence="2">ATCC 33020 / DSM 29468 / JCM 18981 / 11Fe</strain>
    </source>
</reference>
<proteinExistence type="predicted"/>
<dbReference type="KEGG" id="afj:AFERRID_16560"/>